<dbReference type="OrthoDB" id="295029at2759"/>
<evidence type="ECO:0000313" key="5">
    <source>
        <dbReference type="Proteomes" id="UP000267821"/>
    </source>
</evidence>
<protein>
    <submittedName>
        <fullName evidence="4">SAPS-domain-containing protein</fullName>
    </submittedName>
</protein>
<evidence type="ECO:0000313" key="4">
    <source>
        <dbReference type="EMBL" id="RPB23252.1"/>
    </source>
</evidence>
<organism evidence="4 5">
    <name type="scientific">Terfezia boudieri ATCC MYA-4762</name>
    <dbReference type="NCBI Taxonomy" id="1051890"/>
    <lineage>
        <taxon>Eukaryota</taxon>
        <taxon>Fungi</taxon>
        <taxon>Dikarya</taxon>
        <taxon>Ascomycota</taxon>
        <taxon>Pezizomycotina</taxon>
        <taxon>Pezizomycetes</taxon>
        <taxon>Pezizales</taxon>
        <taxon>Pezizaceae</taxon>
        <taxon>Terfezia</taxon>
    </lineage>
</organism>
<feature type="compositionally biased region" description="Acidic residues" evidence="3">
    <location>
        <begin position="1013"/>
        <end position="1029"/>
    </location>
</feature>
<dbReference type="InParanoid" id="A0A3N4LPM7"/>
<reference evidence="4 5" key="1">
    <citation type="journal article" date="2018" name="Nat. Ecol. Evol.">
        <title>Pezizomycetes genomes reveal the molecular basis of ectomycorrhizal truffle lifestyle.</title>
        <authorList>
            <person name="Murat C."/>
            <person name="Payen T."/>
            <person name="Noel B."/>
            <person name="Kuo A."/>
            <person name="Morin E."/>
            <person name="Chen J."/>
            <person name="Kohler A."/>
            <person name="Krizsan K."/>
            <person name="Balestrini R."/>
            <person name="Da Silva C."/>
            <person name="Montanini B."/>
            <person name="Hainaut M."/>
            <person name="Levati E."/>
            <person name="Barry K.W."/>
            <person name="Belfiori B."/>
            <person name="Cichocki N."/>
            <person name="Clum A."/>
            <person name="Dockter R.B."/>
            <person name="Fauchery L."/>
            <person name="Guy J."/>
            <person name="Iotti M."/>
            <person name="Le Tacon F."/>
            <person name="Lindquist E.A."/>
            <person name="Lipzen A."/>
            <person name="Malagnac F."/>
            <person name="Mello A."/>
            <person name="Molinier V."/>
            <person name="Miyauchi S."/>
            <person name="Poulain J."/>
            <person name="Riccioni C."/>
            <person name="Rubini A."/>
            <person name="Sitrit Y."/>
            <person name="Splivallo R."/>
            <person name="Traeger S."/>
            <person name="Wang M."/>
            <person name="Zifcakova L."/>
            <person name="Wipf D."/>
            <person name="Zambonelli A."/>
            <person name="Paolocci F."/>
            <person name="Nowrousian M."/>
            <person name="Ottonello S."/>
            <person name="Baldrian P."/>
            <person name="Spatafora J.W."/>
            <person name="Henrissat B."/>
            <person name="Nagy L.G."/>
            <person name="Aury J.M."/>
            <person name="Wincker P."/>
            <person name="Grigoriev I.V."/>
            <person name="Bonfante P."/>
            <person name="Martin F.M."/>
        </authorList>
    </citation>
    <scope>NUCLEOTIDE SEQUENCE [LARGE SCALE GENOMIC DNA]</scope>
    <source>
        <strain evidence="4 5">ATCC MYA-4762</strain>
    </source>
</reference>
<feature type="compositionally biased region" description="Acidic residues" evidence="3">
    <location>
        <begin position="458"/>
        <end position="468"/>
    </location>
</feature>
<dbReference type="GO" id="GO:0019888">
    <property type="term" value="F:protein phosphatase regulator activity"/>
    <property type="evidence" value="ECO:0007669"/>
    <property type="project" value="TreeGrafter"/>
</dbReference>
<feature type="compositionally biased region" description="Pro residues" evidence="3">
    <location>
        <begin position="722"/>
        <end position="732"/>
    </location>
</feature>
<dbReference type="AlphaFoldDB" id="A0A3N4LPM7"/>
<dbReference type="PANTHER" id="PTHR12634">
    <property type="entry name" value="SIT4 YEAST -ASSOCIATING PROTEIN-RELATED"/>
    <property type="match status" value="1"/>
</dbReference>
<evidence type="ECO:0000256" key="1">
    <source>
        <dbReference type="ARBA" id="ARBA00006180"/>
    </source>
</evidence>
<dbReference type="GO" id="GO:0005634">
    <property type="term" value="C:nucleus"/>
    <property type="evidence" value="ECO:0007669"/>
    <property type="project" value="TreeGrafter"/>
</dbReference>
<dbReference type="GO" id="GO:0019903">
    <property type="term" value="F:protein phosphatase binding"/>
    <property type="evidence" value="ECO:0007669"/>
    <property type="project" value="InterPro"/>
</dbReference>
<dbReference type="STRING" id="1051890.A0A3N4LPM7"/>
<feature type="region of interest" description="Disordered" evidence="3">
    <location>
        <begin position="978"/>
        <end position="1066"/>
    </location>
</feature>
<keyword evidence="5" id="KW-1185">Reference proteome</keyword>
<feature type="region of interest" description="Disordered" evidence="3">
    <location>
        <begin position="547"/>
        <end position="568"/>
    </location>
</feature>
<dbReference type="FunCoup" id="A0A3N4LPM7">
    <property type="interactions" value="998"/>
</dbReference>
<dbReference type="Pfam" id="PF04499">
    <property type="entry name" value="SAPS"/>
    <property type="match status" value="1"/>
</dbReference>
<feature type="region of interest" description="Disordered" evidence="3">
    <location>
        <begin position="586"/>
        <end position="689"/>
    </location>
</feature>
<name>A0A3N4LPM7_9PEZI</name>
<sequence length="1090" mass="119492">MFWRFGSYTNISTIETLLDKPDVTLEELLDESDLLQELKQHNTKLIEFLRDENVLRRMLEYVIDPQAIYNHDGGGGDPDEPSFGGSFGRSQVPPRETDEARRSRLSCEILSSGTWSLSEALMENMDHMRMFWSFLDRDAPLVPVQAAYFTKVNETLLDKKTDEMISFFVSLENIVPTMLKHVECPMIMDLLLKIISMEKAENGTGIVDLIPILLSFLSPEFSPTIQTSTGDFLKAIITISANASQHEQSCIGPNDLTRQLVSEPCIKSLIQDMLKGGNPLTVGVGIIIEVIRKNNSDYDPENLTGVEQPPSGRDPIYLGTLLRLFAAHVPDFMDLVMNQNERLLNADGTWAEKKRELRAAYGGVIEPLGFNRFKTCELMAELLHCSNMALLNEKGSDRYVKERDKERDRLKALREKAREGPKEIGYSQDLGGFRFIGVMGEKGPLEVQNGDDNSSEGTTEDDGFEDVGAEGLLEEIRPLKTTTKADTEDEDVDLLLEEEPAVRDNIPGSKSGENKDTFFNEPLSPSSSTRGPIEAEQRVSSLVPTVEVTGPTGDPVPSGSVVQPKPDVENVRKVLEKVDIQEQVKNKDLPPLPIQQDIGKEEIERRENRPEAQAHVSQDLGQEQVKGENAENREGAGNIHQEQEQVETEASEHAIPVSRTPPPPYVELGSSSPHLEHTTAVVPSPSETPATVNFASVERRNADLPPLPTSEAQTQCTSKPLPSEPLPEPSPFSDPAGFEADQDASILPTSPAATFREYAAFIETDYDGNPVVGDYLKMQFVEHRVVVTILDFFFRFPWNNFLHNVVYDVVQQVFNGPMERGYNRTLAIDLFVTGRITERIIEGQRVSDKTQRETRMRMGYMGHLTLIAEEVVKFTEKYFNPPDILSQVVLEKVMHPDWIDYVENVLSETRERDNAILGGFKPDQSLGPRSSAFGSMGGVQGLGGLGGLGGMGGSIGGSGVPGGLSAADLDTIDLSNGTGGVGSGGSRSFGIEDSTTSAGTSGVGLLSGFGSSSDEDEDEMGRDDEDEETGGVGGGSGMSMGIGSSSAGDSGTGTNDQVGDLLFDDDIDPEIVDEDLLAKYRPSFEDMDRF</sequence>
<proteinExistence type="inferred from homology"/>
<feature type="compositionally biased region" description="Gly residues" evidence="3">
    <location>
        <begin position="978"/>
        <end position="987"/>
    </location>
</feature>
<feature type="region of interest" description="Disordered" evidence="3">
    <location>
        <begin position="498"/>
        <end position="534"/>
    </location>
</feature>
<gene>
    <name evidence="4" type="ORF">L211DRAFT_280496</name>
</gene>
<feature type="region of interest" description="Disordered" evidence="3">
    <location>
        <begin position="70"/>
        <end position="103"/>
    </location>
</feature>
<dbReference type="InterPro" id="IPR007587">
    <property type="entry name" value="SAPS"/>
</dbReference>
<keyword evidence="2" id="KW-0131">Cell cycle</keyword>
<feature type="compositionally biased region" description="Basic and acidic residues" evidence="3">
    <location>
        <begin position="625"/>
        <end position="634"/>
    </location>
</feature>
<dbReference type="PANTHER" id="PTHR12634:SF8">
    <property type="entry name" value="FIERY MOUNTAIN, ISOFORM D"/>
    <property type="match status" value="1"/>
</dbReference>
<feature type="compositionally biased region" description="Gly residues" evidence="3">
    <location>
        <begin position="1030"/>
        <end position="1040"/>
    </location>
</feature>
<evidence type="ECO:0000256" key="2">
    <source>
        <dbReference type="ARBA" id="ARBA00023306"/>
    </source>
</evidence>
<feature type="compositionally biased region" description="Basic and acidic residues" evidence="3">
    <location>
        <begin position="598"/>
        <end position="612"/>
    </location>
</feature>
<feature type="compositionally biased region" description="Low complexity" evidence="3">
    <location>
        <begin position="1041"/>
        <end position="1053"/>
    </location>
</feature>
<feature type="region of interest" description="Disordered" evidence="3">
    <location>
        <begin position="702"/>
        <end position="734"/>
    </location>
</feature>
<comment type="similarity">
    <text evidence="1">Belongs to the SAPS family.</text>
</comment>
<dbReference type="GO" id="GO:0005829">
    <property type="term" value="C:cytosol"/>
    <property type="evidence" value="ECO:0007669"/>
    <property type="project" value="TreeGrafter"/>
</dbReference>
<dbReference type="EMBL" id="ML121547">
    <property type="protein sequence ID" value="RPB23252.1"/>
    <property type="molecule type" value="Genomic_DNA"/>
</dbReference>
<evidence type="ECO:0000256" key="3">
    <source>
        <dbReference type="SAM" id="MobiDB-lite"/>
    </source>
</evidence>
<feature type="region of interest" description="Disordered" evidence="3">
    <location>
        <begin position="443"/>
        <end position="474"/>
    </location>
</feature>
<accession>A0A3N4LPM7</accession>
<dbReference type="Proteomes" id="UP000267821">
    <property type="component" value="Unassembled WGS sequence"/>
</dbReference>